<dbReference type="NCBIfam" id="NF001936">
    <property type="entry name" value="PRK00714.1-3"/>
    <property type="match status" value="1"/>
</dbReference>
<dbReference type="Pfam" id="PF00293">
    <property type="entry name" value="NUDIX"/>
    <property type="match status" value="1"/>
</dbReference>
<name>A0A2D6YHM0_9DELT</name>
<dbReference type="PROSITE" id="PS51462">
    <property type="entry name" value="NUDIX"/>
    <property type="match status" value="1"/>
</dbReference>
<reference evidence="5" key="1">
    <citation type="submission" date="2017-09" db="EMBL/GenBank/DDBJ databases">
        <title>The Reconstruction of 2,631 Draft Metagenome-Assembled Genomes from the Global Oceans.</title>
        <authorList>
            <person name="Tully B.J."/>
            <person name="Graham E.D."/>
            <person name="Heidelberg J.F."/>
        </authorList>
    </citation>
    <scope>NUCLEOTIDE SEQUENCE [LARGE SCALE GENOMIC DNA]</scope>
</reference>
<comment type="caution">
    <text evidence="4">The sequence shown here is derived from an EMBL/GenBank/DDBJ whole genome shotgun (WGS) entry which is preliminary data.</text>
</comment>
<evidence type="ECO:0000313" key="4">
    <source>
        <dbReference type="EMBL" id="MAH62675.1"/>
    </source>
</evidence>
<evidence type="ECO:0000259" key="3">
    <source>
        <dbReference type="PROSITE" id="PS51462"/>
    </source>
</evidence>
<dbReference type="Proteomes" id="UP000226525">
    <property type="component" value="Unassembled WGS sequence"/>
</dbReference>
<comment type="similarity">
    <text evidence="2">Belongs to the Nudix hydrolase family.</text>
</comment>
<dbReference type="GO" id="GO:0016787">
    <property type="term" value="F:hydrolase activity"/>
    <property type="evidence" value="ECO:0007669"/>
    <property type="project" value="UniProtKB-KW"/>
</dbReference>
<organism evidence="4 5">
    <name type="scientific">SAR324 cluster bacterium</name>
    <dbReference type="NCBI Taxonomy" id="2024889"/>
    <lineage>
        <taxon>Bacteria</taxon>
        <taxon>Deltaproteobacteria</taxon>
        <taxon>SAR324 cluster</taxon>
    </lineage>
</organism>
<dbReference type="InterPro" id="IPR020084">
    <property type="entry name" value="NUDIX_hydrolase_CS"/>
</dbReference>
<dbReference type="InterPro" id="IPR020476">
    <property type="entry name" value="Nudix_hydrolase"/>
</dbReference>
<dbReference type="AlphaFoldDB" id="A0A2D6YHM0"/>
<proteinExistence type="inferred from homology"/>
<evidence type="ECO:0000313" key="5">
    <source>
        <dbReference type="Proteomes" id="UP000226525"/>
    </source>
</evidence>
<dbReference type="InterPro" id="IPR000086">
    <property type="entry name" value="NUDIX_hydrolase_dom"/>
</dbReference>
<evidence type="ECO:0000256" key="1">
    <source>
        <dbReference type="ARBA" id="ARBA00022801"/>
    </source>
</evidence>
<feature type="domain" description="Nudix hydrolase" evidence="3">
    <location>
        <begin position="3"/>
        <end position="152"/>
    </location>
</feature>
<dbReference type="SUPFAM" id="SSF55811">
    <property type="entry name" value="Nudix"/>
    <property type="match status" value="1"/>
</dbReference>
<gene>
    <name evidence="4" type="ORF">CMN54_04345</name>
</gene>
<sequence length="157" mass="18735">MIKFRANVAAVIINQRGDKILMFHRVNGRRKGWQFPQGGVDAGETEEQALMRELKEEIGTNDVRILKQSPKRTRYQFPKSIMKKMQHRSRWRKYWGQEQRWFLVQLNLGTEALSLNNKGHKQEFDNLKWMRPKAGLRKVVRFKRKAYRKGLKRLGVI</sequence>
<dbReference type="EMBL" id="NZEX01000045">
    <property type="protein sequence ID" value="MAH62675.1"/>
    <property type="molecule type" value="Genomic_DNA"/>
</dbReference>
<dbReference type="NCBIfam" id="NF001938">
    <property type="entry name" value="PRK00714.1-5"/>
    <property type="match status" value="1"/>
</dbReference>
<dbReference type="InterPro" id="IPR015797">
    <property type="entry name" value="NUDIX_hydrolase-like_dom_sf"/>
</dbReference>
<dbReference type="PANTHER" id="PTHR43736:SF1">
    <property type="entry name" value="DIHYDRONEOPTERIN TRIPHOSPHATE DIPHOSPHATASE"/>
    <property type="match status" value="1"/>
</dbReference>
<dbReference type="PANTHER" id="PTHR43736">
    <property type="entry name" value="ADP-RIBOSE PYROPHOSPHATASE"/>
    <property type="match status" value="1"/>
</dbReference>
<evidence type="ECO:0000256" key="2">
    <source>
        <dbReference type="RuleBase" id="RU003476"/>
    </source>
</evidence>
<protein>
    <submittedName>
        <fullName evidence="4">RNA pyrophosphohydrolase</fullName>
    </submittedName>
</protein>
<dbReference type="PRINTS" id="PR00502">
    <property type="entry name" value="NUDIXFAMILY"/>
</dbReference>
<dbReference type="PROSITE" id="PS00893">
    <property type="entry name" value="NUDIX_BOX"/>
    <property type="match status" value="1"/>
</dbReference>
<dbReference type="Gene3D" id="3.90.79.10">
    <property type="entry name" value="Nucleoside Triphosphate Pyrophosphohydrolase"/>
    <property type="match status" value="1"/>
</dbReference>
<accession>A0A2D6YHM0</accession>
<keyword evidence="1 2" id="KW-0378">Hydrolase</keyword>